<accession>A0A852SMR6</accession>
<feature type="region of interest" description="Disordered" evidence="1">
    <location>
        <begin position="1"/>
        <end position="32"/>
    </location>
</feature>
<gene>
    <name evidence="3" type="ORF">BJ984_001254</name>
</gene>
<dbReference type="Proteomes" id="UP000549913">
    <property type="component" value="Unassembled WGS sequence"/>
</dbReference>
<dbReference type="RefSeq" id="WP_179547300.1">
    <property type="nucleotide sequence ID" value="NZ_BSEW01000001.1"/>
</dbReference>
<feature type="transmembrane region" description="Helical" evidence="2">
    <location>
        <begin position="38"/>
        <end position="59"/>
    </location>
</feature>
<evidence type="ECO:0000313" key="3">
    <source>
        <dbReference type="EMBL" id="NYD70096.1"/>
    </source>
</evidence>
<dbReference type="EMBL" id="JACCBM010000001">
    <property type="protein sequence ID" value="NYD70096.1"/>
    <property type="molecule type" value="Genomic_DNA"/>
</dbReference>
<keyword evidence="2" id="KW-0812">Transmembrane</keyword>
<name>A0A852SMR6_9MICO</name>
<organism evidence="3 4">
    <name type="scientific">Herbiconiux flava</name>
    <dbReference type="NCBI Taxonomy" id="881268"/>
    <lineage>
        <taxon>Bacteria</taxon>
        <taxon>Bacillati</taxon>
        <taxon>Actinomycetota</taxon>
        <taxon>Actinomycetes</taxon>
        <taxon>Micrococcales</taxon>
        <taxon>Microbacteriaceae</taxon>
        <taxon>Herbiconiux</taxon>
    </lineage>
</organism>
<evidence type="ECO:0000256" key="2">
    <source>
        <dbReference type="SAM" id="Phobius"/>
    </source>
</evidence>
<keyword evidence="2" id="KW-0472">Membrane</keyword>
<comment type="caution">
    <text evidence="3">The sequence shown here is derived from an EMBL/GenBank/DDBJ whole genome shotgun (WGS) entry which is preliminary data.</text>
</comment>
<dbReference type="AlphaFoldDB" id="A0A852SMR6"/>
<keyword evidence="4" id="KW-1185">Reference proteome</keyword>
<evidence type="ECO:0000313" key="4">
    <source>
        <dbReference type="Proteomes" id="UP000549913"/>
    </source>
</evidence>
<evidence type="ECO:0000256" key="1">
    <source>
        <dbReference type="SAM" id="MobiDB-lite"/>
    </source>
</evidence>
<keyword evidence="2" id="KW-1133">Transmembrane helix</keyword>
<sequence>MSDEYRQPEYRQPQGEPQPQPQPQPHDYRPAKPGRNPLGLASLLVGAAISLLGLLFLVIQAAVITTADAQALGAVSAVNGVLSGLLAIAAIVLGIVAITRPGLSKTFAAAGIALGAAALVSVIGSFSYGLLVQFLYSFSSSF</sequence>
<protein>
    <submittedName>
        <fullName evidence="3">Uncharacterized protein</fullName>
    </submittedName>
</protein>
<reference evidence="3 4" key="1">
    <citation type="submission" date="2020-07" db="EMBL/GenBank/DDBJ databases">
        <title>Sequencing the genomes of 1000 actinobacteria strains.</title>
        <authorList>
            <person name="Klenk H.-P."/>
        </authorList>
    </citation>
    <scope>NUCLEOTIDE SEQUENCE [LARGE SCALE GENOMIC DNA]</scope>
    <source>
        <strain evidence="3 4">DSM 26474</strain>
    </source>
</reference>
<feature type="transmembrane region" description="Helical" evidence="2">
    <location>
        <begin position="71"/>
        <end position="98"/>
    </location>
</feature>
<feature type="transmembrane region" description="Helical" evidence="2">
    <location>
        <begin position="110"/>
        <end position="136"/>
    </location>
</feature>
<proteinExistence type="predicted"/>